<dbReference type="SUPFAM" id="SSF54373">
    <property type="entry name" value="FAD-linked reductases, C-terminal domain"/>
    <property type="match status" value="1"/>
</dbReference>
<feature type="region of interest" description="Disordered" evidence="1">
    <location>
        <begin position="179"/>
        <end position="215"/>
    </location>
</feature>
<dbReference type="Gene3D" id="3.30.9.10">
    <property type="entry name" value="D-Amino Acid Oxidase, subunit A, domain 2"/>
    <property type="match status" value="2"/>
</dbReference>
<dbReference type="RefSeq" id="WP_090171830.1">
    <property type="nucleotide sequence ID" value="NZ_FOFB01000025.1"/>
</dbReference>
<gene>
    <name evidence="3" type="ORF">SAMN05444359_12556</name>
</gene>
<dbReference type="AlphaFoldDB" id="A0A1H9LSV4"/>
<dbReference type="PANTHER" id="PTHR13847">
    <property type="entry name" value="SARCOSINE DEHYDROGENASE-RELATED"/>
    <property type="match status" value="1"/>
</dbReference>
<reference evidence="4" key="1">
    <citation type="submission" date="2016-10" db="EMBL/GenBank/DDBJ databases">
        <authorList>
            <person name="Varghese N."/>
            <person name="Submissions S."/>
        </authorList>
    </citation>
    <scope>NUCLEOTIDE SEQUENCE [LARGE SCALE GENOMIC DNA]</scope>
    <source>
        <strain evidence="4">DSM 24740</strain>
    </source>
</reference>
<feature type="domain" description="FAD dependent oxidoreductase" evidence="2">
    <location>
        <begin position="3"/>
        <end position="364"/>
    </location>
</feature>
<evidence type="ECO:0000313" key="4">
    <source>
        <dbReference type="Proteomes" id="UP000199021"/>
    </source>
</evidence>
<dbReference type="Proteomes" id="UP000199021">
    <property type="component" value="Unassembled WGS sequence"/>
</dbReference>
<keyword evidence="4" id="KW-1185">Reference proteome</keyword>
<evidence type="ECO:0000256" key="1">
    <source>
        <dbReference type="SAM" id="MobiDB-lite"/>
    </source>
</evidence>
<dbReference type="Gene3D" id="3.50.50.60">
    <property type="entry name" value="FAD/NAD(P)-binding domain"/>
    <property type="match status" value="2"/>
</dbReference>
<dbReference type="STRING" id="478744.SAMN05444359_12556"/>
<dbReference type="SUPFAM" id="SSF51971">
    <property type="entry name" value="Nucleotide-binding domain"/>
    <property type="match status" value="1"/>
</dbReference>
<accession>A0A1H9LSV4</accession>
<evidence type="ECO:0000313" key="3">
    <source>
        <dbReference type="EMBL" id="SER14398.1"/>
    </source>
</evidence>
<dbReference type="InterPro" id="IPR006076">
    <property type="entry name" value="FAD-dep_OxRdtase"/>
</dbReference>
<dbReference type="Pfam" id="PF01266">
    <property type="entry name" value="DAO"/>
    <property type="match status" value="1"/>
</dbReference>
<evidence type="ECO:0000259" key="2">
    <source>
        <dbReference type="Pfam" id="PF01266"/>
    </source>
</evidence>
<feature type="compositionally biased region" description="Basic and acidic residues" evidence="1">
    <location>
        <begin position="179"/>
        <end position="190"/>
    </location>
</feature>
<organism evidence="3 4">
    <name type="scientific">Neolewinella agarilytica</name>
    <dbReference type="NCBI Taxonomy" id="478744"/>
    <lineage>
        <taxon>Bacteria</taxon>
        <taxon>Pseudomonadati</taxon>
        <taxon>Bacteroidota</taxon>
        <taxon>Saprospiria</taxon>
        <taxon>Saprospirales</taxon>
        <taxon>Lewinellaceae</taxon>
        <taxon>Neolewinella</taxon>
    </lineage>
</organism>
<dbReference type="OrthoDB" id="214253at2"/>
<sequence>MRFLIIGQGLAGTLTGYRLERAGHDVHYVDAPEQMAASAVAAGIVNPITGRRFVKSWRIDELIPEAKAVYTELESLLGVRFWHEMPLIRTLYNRGDRNDWEVRSGDPGYREYMEDQPDPGGIPELTEPVFAYAGVRHAARVDVGTMVAAFREKIVAEGRFLAEEFDYARIETLLGTSKRPEARNERKDLRAFPASHPPRTPEGLPRTLEGPSGTLRGPEYDQIICCEGWRARFNPWFAHLPHGGNKGEVLIVKTKAPLLDRMFKHRVFLVPLADDTYWVGATSENRFDDDSPTPHNRQYLEDRLAEVLKVPYEIIDHRAAVRPTVRDRRLFIGVHPEEPRLAILNGLGTKGASLAPLGSRWLVEHLLEGKAIPAEVDIGRWGA</sequence>
<dbReference type="InterPro" id="IPR036188">
    <property type="entry name" value="FAD/NAD-bd_sf"/>
</dbReference>
<proteinExistence type="predicted"/>
<dbReference type="EMBL" id="FOFB01000025">
    <property type="protein sequence ID" value="SER14398.1"/>
    <property type="molecule type" value="Genomic_DNA"/>
</dbReference>
<name>A0A1H9LSV4_9BACT</name>
<dbReference type="GO" id="GO:0005737">
    <property type="term" value="C:cytoplasm"/>
    <property type="evidence" value="ECO:0007669"/>
    <property type="project" value="TreeGrafter"/>
</dbReference>
<dbReference type="InParanoid" id="A0A1H9LSV4"/>
<protein>
    <submittedName>
        <fullName evidence="3">Glycine/D-amino acid oxidase</fullName>
    </submittedName>
</protein>